<sequence length="100" mass="10459">MFFESPARRWRLLGLPSPSPPQIALNQALGSGSNCTASAVVAPPAPRPSEDPACVLPLRGAATAVAPSSSVDSPQIKWTEDVTAGQCSDFRLGLWLDGKD</sequence>
<reference evidence="1 2" key="1">
    <citation type="submission" date="2022-12" db="EMBL/GenBank/DDBJ databases">
        <title>Chromosome-scale assembly of the Ensete ventricosum genome.</title>
        <authorList>
            <person name="Dussert Y."/>
            <person name="Stocks J."/>
            <person name="Wendawek A."/>
            <person name="Woldeyes F."/>
            <person name="Nichols R.A."/>
            <person name="Borrell J.S."/>
        </authorList>
    </citation>
    <scope>NUCLEOTIDE SEQUENCE [LARGE SCALE GENOMIC DNA]</scope>
    <source>
        <strain evidence="2">cv. Maze</strain>
        <tissue evidence="1">Seeds</tissue>
    </source>
</reference>
<dbReference type="AlphaFoldDB" id="A0AAV8QW20"/>
<proteinExistence type="predicted"/>
<evidence type="ECO:0000313" key="1">
    <source>
        <dbReference type="EMBL" id="KAJ8479932.1"/>
    </source>
</evidence>
<gene>
    <name evidence="1" type="ORF">OPV22_023659</name>
</gene>
<evidence type="ECO:0000313" key="2">
    <source>
        <dbReference type="Proteomes" id="UP001222027"/>
    </source>
</evidence>
<dbReference type="Proteomes" id="UP001222027">
    <property type="component" value="Unassembled WGS sequence"/>
</dbReference>
<name>A0AAV8QW20_ENSVE</name>
<keyword evidence="2" id="KW-1185">Reference proteome</keyword>
<comment type="caution">
    <text evidence="1">The sequence shown here is derived from an EMBL/GenBank/DDBJ whole genome shotgun (WGS) entry which is preliminary data.</text>
</comment>
<organism evidence="1 2">
    <name type="scientific">Ensete ventricosum</name>
    <name type="common">Abyssinian banana</name>
    <name type="synonym">Musa ensete</name>
    <dbReference type="NCBI Taxonomy" id="4639"/>
    <lineage>
        <taxon>Eukaryota</taxon>
        <taxon>Viridiplantae</taxon>
        <taxon>Streptophyta</taxon>
        <taxon>Embryophyta</taxon>
        <taxon>Tracheophyta</taxon>
        <taxon>Spermatophyta</taxon>
        <taxon>Magnoliopsida</taxon>
        <taxon>Liliopsida</taxon>
        <taxon>Zingiberales</taxon>
        <taxon>Musaceae</taxon>
        <taxon>Ensete</taxon>
    </lineage>
</organism>
<accession>A0AAV8QW20</accession>
<protein>
    <submittedName>
        <fullName evidence="1">Uncharacterized protein</fullName>
    </submittedName>
</protein>
<dbReference type="EMBL" id="JAQQAF010000006">
    <property type="protein sequence ID" value="KAJ8479932.1"/>
    <property type="molecule type" value="Genomic_DNA"/>
</dbReference>